<name>A0A0L8VET8_9BACT</name>
<sequence length="41" mass="4980">MQKFIFVNQLNLREGRLKAGRIYYPVSFSIWFEWCKTQLAP</sequence>
<dbReference type="STRING" id="1409788.NC99_04970"/>
<comment type="caution">
    <text evidence="1">The sequence shown here is derived from an EMBL/GenBank/DDBJ whole genome shotgun (WGS) entry which is preliminary data.</text>
</comment>
<dbReference type="Proteomes" id="UP000036958">
    <property type="component" value="Unassembled WGS sequence"/>
</dbReference>
<proteinExistence type="predicted"/>
<evidence type="ECO:0000313" key="1">
    <source>
        <dbReference type="EMBL" id="KOH46657.1"/>
    </source>
</evidence>
<organism evidence="1 2">
    <name type="scientific">Sunxiuqinia dokdonensis</name>
    <dbReference type="NCBI Taxonomy" id="1409788"/>
    <lineage>
        <taxon>Bacteria</taxon>
        <taxon>Pseudomonadati</taxon>
        <taxon>Bacteroidota</taxon>
        <taxon>Bacteroidia</taxon>
        <taxon>Marinilabiliales</taxon>
        <taxon>Prolixibacteraceae</taxon>
        <taxon>Sunxiuqinia</taxon>
    </lineage>
</organism>
<keyword evidence="2" id="KW-1185">Reference proteome</keyword>
<accession>A0A0L8VET8</accession>
<dbReference type="AlphaFoldDB" id="A0A0L8VET8"/>
<evidence type="ECO:0000313" key="2">
    <source>
        <dbReference type="Proteomes" id="UP000036958"/>
    </source>
</evidence>
<protein>
    <submittedName>
        <fullName evidence="1">Uncharacterized protein</fullName>
    </submittedName>
</protein>
<reference evidence="2" key="1">
    <citation type="submission" date="2015-07" db="EMBL/GenBank/DDBJ databases">
        <title>Genome sequencing of Sunxiuqinia dokdonensis strain SK.</title>
        <authorList>
            <person name="Ahn S."/>
            <person name="Kim B.-C."/>
        </authorList>
    </citation>
    <scope>NUCLEOTIDE SEQUENCE [LARGE SCALE GENOMIC DNA]</scope>
    <source>
        <strain evidence="2">SK</strain>
    </source>
</reference>
<dbReference type="EMBL" id="LGIA01000023">
    <property type="protein sequence ID" value="KOH46657.1"/>
    <property type="molecule type" value="Genomic_DNA"/>
</dbReference>
<gene>
    <name evidence="1" type="ORF">NC99_04970</name>
</gene>